<evidence type="ECO:0000259" key="1">
    <source>
        <dbReference type="PROSITE" id="PS51340"/>
    </source>
</evidence>
<gene>
    <name evidence="2" type="ORF">ACFOND_02280</name>
</gene>
<dbReference type="SUPFAM" id="SSF50800">
    <property type="entry name" value="PK beta-barrel domain-like"/>
    <property type="match status" value="1"/>
</dbReference>
<dbReference type="EMBL" id="JBHRYN010000005">
    <property type="protein sequence ID" value="MFC3700451.1"/>
    <property type="molecule type" value="Genomic_DNA"/>
</dbReference>
<reference evidence="3" key="1">
    <citation type="journal article" date="2019" name="Int. J. Syst. Evol. Microbiol.">
        <title>The Global Catalogue of Microorganisms (GCM) 10K type strain sequencing project: providing services to taxonomists for standard genome sequencing and annotation.</title>
        <authorList>
            <consortium name="The Broad Institute Genomics Platform"/>
            <consortium name="The Broad Institute Genome Sequencing Center for Infectious Disease"/>
            <person name="Wu L."/>
            <person name="Ma J."/>
        </authorList>
    </citation>
    <scope>NUCLEOTIDE SEQUENCE [LARGE SCALE GENOMIC DNA]</scope>
    <source>
        <strain evidence="3">CECT 8288</strain>
    </source>
</reference>
<dbReference type="PROSITE" id="PS51340">
    <property type="entry name" value="MOSC"/>
    <property type="match status" value="1"/>
</dbReference>
<evidence type="ECO:0000313" key="3">
    <source>
        <dbReference type="Proteomes" id="UP001595710"/>
    </source>
</evidence>
<dbReference type="InterPro" id="IPR005302">
    <property type="entry name" value="MoCF_Sase_C"/>
</dbReference>
<dbReference type="InterPro" id="IPR005303">
    <property type="entry name" value="MOCOS_middle"/>
</dbReference>
<dbReference type="Pfam" id="PF03476">
    <property type="entry name" value="MOSC_N"/>
    <property type="match status" value="1"/>
</dbReference>
<organism evidence="2 3">
    <name type="scientific">Reinekea marina</name>
    <dbReference type="NCBI Taxonomy" id="1310421"/>
    <lineage>
        <taxon>Bacteria</taxon>
        <taxon>Pseudomonadati</taxon>
        <taxon>Pseudomonadota</taxon>
        <taxon>Gammaproteobacteria</taxon>
        <taxon>Oceanospirillales</taxon>
        <taxon>Saccharospirillaceae</taxon>
        <taxon>Reinekea</taxon>
    </lineage>
</organism>
<feature type="domain" description="MOSC" evidence="1">
    <location>
        <begin position="117"/>
        <end position="263"/>
    </location>
</feature>
<dbReference type="Proteomes" id="UP001595710">
    <property type="component" value="Unassembled WGS sequence"/>
</dbReference>
<sequence length="263" mass="29557">MVTSVIDELYIYPIKSLPGLSVDELNFGSLGVENDREFVLVNAQGRFISQRSHPALAAFHLSDNHSTWQVSSLNKNCIEIPKQSYTDKAMAISVWKDQATAYEVDPLISRWFSELLDETVHLVRFDELSSRKVEKGGFQGHFAFADGFPLLVCNSNSLSEINQNAPSDLSMQRFRPNIVLAMPENEEYKARSISFAKGGELKLVEPCVRCNIPAINPETTVFEKPIHEYLKAAINRGGKPVFGMNAIIHQLRTIRKGEQCIIE</sequence>
<dbReference type="InterPro" id="IPR011037">
    <property type="entry name" value="Pyrv_Knase-like_insert_dom_sf"/>
</dbReference>
<dbReference type="Pfam" id="PF03473">
    <property type="entry name" value="MOSC"/>
    <property type="match status" value="1"/>
</dbReference>
<protein>
    <submittedName>
        <fullName evidence="2">MOSC domain-containing protein</fullName>
    </submittedName>
</protein>
<dbReference type="SUPFAM" id="SSF141673">
    <property type="entry name" value="MOSC N-terminal domain-like"/>
    <property type="match status" value="1"/>
</dbReference>
<accession>A0ABV7WMA3</accession>
<proteinExistence type="predicted"/>
<dbReference type="RefSeq" id="WP_290281770.1">
    <property type="nucleotide sequence ID" value="NZ_JAUFQI010000001.1"/>
</dbReference>
<keyword evidence="3" id="KW-1185">Reference proteome</keyword>
<name>A0ABV7WMA3_9GAMM</name>
<evidence type="ECO:0000313" key="2">
    <source>
        <dbReference type="EMBL" id="MFC3700451.1"/>
    </source>
</evidence>
<comment type="caution">
    <text evidence="2">The sequence shown here is derived from an EMBL/GenBank/DDBJ whole genome shotgun (WGS) entry which is preliminary data.</text>
</comment>